<sequence>MSLIIEKEPQFFEFRSEYRGQISYFLKIYEDGRVVFHDYTIMVHGKPVHGPVVGERQAQITRQQVKELVSAFFSLPFKEIPKYEEKFAFSEGSTDYLFF</sequence>
<accession>A0A0F3IEQ3</accession>
<dbReference type="Proteomes" id="UP000033684">
    <property type="component" value="Unassembled WGS sequence"/>
</dbReference>
<dbReference type="EMBL" id="LAJX01000327">
    <property type="protein sequence ID" value="KJV05028.1"/>
    <property type="molecule type" value="Genomic_DNA"/>
</dbReference>
<name>A0A0F3IEQ3_9GAMM</name>
<reference evidence="2" key="1">
    <citation type="submission" date="2015-03" db="EMBL/GenBank/DDBJ databases">
        <title>Draft genome sequence of a novel methanotroph (Sn10-6) isolated from flooded ricefield rhizosphere in India.</title>
        <authorList>
            <person name="Pandit P.S."/>
            <person name="Pore S.D."/>
            <person name="Arora P."/>
            <person name="Kapse N.G."/>
            <person name="Dhakephalkar P.K."/>
            <person name="Rahalkar M.C."/>
        </authorList>
    </citation>
    <scope>NUCLEOTIDE SEQUENCE [LARGE SCALE GENOMIC DNA]</scope>
    <source>
        <strain evidence="2">Sn10-6</strain>
    </source>
</reference>
<proteinExistence type="predicted"/>
<gene>
    <name evidence="1" type="ORF">VZ94_21115</name>
</gene>
<keyword evidence="2" id="KW-1185">Reference proteome</keyword>
<reference evidence="1 2" key="2">
    <citation type="journal article" date="2016" name="Microb. Ecol.">
        <title>Genome Characteristics of a Novel Type I Methanotroph (Sn10-6) Isolated from a Flooded Indian Rice Field.</title>
        <authorList>
            <person name="Rahalkar M.C."/>
            <person name="Pandit P.S."/>
            <person name="Dhakephalkar P.K."/>
            <person name="Pore S."/>
            <person name="Arora P."/>
            <person name="Kapse N."/>
        </authorList>
    </citation>
    <scope>NUCLEOTIDE SEQUENCE [LARGE SCALE GENOMIC DNA]</scope>
    <source>
        <strain evidence="1 2">Sn10-6</strain>
    </source>
</reference>
<dbReference type="RefSeq" id="WP_045780760.1">
    <property type="nucleotide sequence ID" value="NZ_LAJX01000327.1"/>
</dbReference>
<evidence type="ECO:0000313" key="1">
    <source>
        <dbReference type="EMBL" id="KJV05028.1"/>
    </source>
</evidence>
<dbReference type="AlphaFoldDB" id="A0A0F3IEQ3"/>
<protein>
    <submittedName>
        <fullName evidence="1">Uncharacterized protein</fullName>
    </submittedName>
</protein>
<comment type="caution">
    <text evidence="1">The sequence shown here is derived from an EMBL/GenBank/DDBJ whole genome shotgun (WGS) entry which is preliminary data.</text>
</comment>
<evidence type="ECO:0000313" key="2">
    <source>
        <dbReference type="Proteomes" id="UP000033684"/>
    </source>
</evidence>
<organism evidence="1 2">
    <name type="scientific">Methylocucumis oryzae</name>
    <dbReference type="NCBI Taxonomy" id="1632867"/>
    <lineage>
        <taxon>Bacteria</taxon>
        <taxon>Pseudomonadati</taxon>
        <taxon>Pseudomonadota</taxon>
        <taxon>Gammaproteobacteria</taxon>
        <taxon>Methylococcales</taxon>
        <taxon>Methylococcaceae</taxon>
        <taxon>Methylocucumis</taxon>
    </lineage>
</organism>